<evidence type="ECO:0000256" key="1">
    <source>
        <dbReference type="SAM" id="MobiDB-lite"/>
    </source>
</evidence>
<feature type="region of interest" description="Disordered" evidence="1">
    <location>
        <begin position="1"/>
        <end position="26"/>
    </location>
</feature>
<dbReference type="AlphaFoldDB" id="A0AB39UHB1"/>
<reference evidence="3" key="1">
    <citation type="submission" date="2023-07" db="EMBL/GenBank/DDBJ databases">
        <title>Bifidobacterium aquikefiriaerophilum sp. nov. and Bifidobacterium eccum sp. nov., isolated from water kefir.</title>
        <authorList>
            <person name="Breselge S."/>
            <person name="Bellassi P."/>
            <person name="Barcenilla C."/>
            <person name="Alvarez-Ordonez A."/>
            <person name="Morelli L."/>
            <person name="Cotter P.D."/>
        </authorList>
    </citation>
    <scope>NUCLEOTIDE SEQUENCE</scope>
    <source>
        <strain evidence="4">WK012_4_13</strain>
        <strain evidence="3">WK013_4_14</strain>
        <strain evidence="2">WK048_4_13</strain>
    </source>
</reference>
<organism evidence="3">
    <name type="scientific">Bifidobacterium fermentum</name>
    <dbReference type="NCBI Taxonomy" id="3059035"/>
    <lineage>
        <taxon>Bacteria</taxon>
        <taxon>Bacillati</taxon>
        <taxon>Actinomycetota</taxon>
        <taxon>Actinomycetes</taxon>
        <taxon>Bifidobacteriales</taxon>
        <taxon>Bifidobacteriaceae</taxon>
        <taxon>Bifidobacterium</taxon>
    </lineage>
</organism>
<proteinExistence type="predicted"/>
<dbReference type="EMBL" id="CP129682">
    <property type="protein sequence ID" value="XDS48303.1"/>
    <property type="molecule type" value="Genomic_DNA"/>
</dbReference>
<dbReference type="EMBL" id="CP129683">
    <property type="protein sequence ID" value="XDS51372.1"/>
    <property type="molecule type" value="Genomic_DNA"/>
</dbReference>
<dbReference type="EMBL" id="CP129675">
    <property type="protein sequence ID" value="XDS46992.1"/>
    <property type="molecule type" value="Genomic_DNA"/>
</dbReference>
<evidence type="ECO:0000313" key="2">
    <source>
        <dbReference type="EMBL" id="XDS46992.1"/>
    </source>
</evidence>
<accession>A0AB39UHB1</accession>
<evidence type="ECO:0000313" key="3">
    <source>
        <dbReference type="EMBL" id="XDS48303.1"/>
    </source>
</evidence>
<sequence>MSTLLDPPQPPTRNGSPETSYEAADSVNVSRMQQLVLVAMHRMLEYHPEPAEAWAIQREVEAHLQHPISGSTIRTRLNELVDKGLAVVADRDGQSSTGHRCARYALAEYEKAA</sequence>
<dbReference type="KEGG" id="bfk:QN062_04160"/>
<dbReference type="RefSeq" id="WP_369342335.1">
    <property type="nucleotide sequence ID" value="NZ_CP129675.1"/>
</dbReference>
<gene>
    <name evidence="4" type="ORF">QN062_04160</name>
    <name evidence="3" type="ORF">QN216_08175</name>
    <name evidence="2" type="ORF">QN217_02290</name>
</gene>
<protein>
    <submittedName>
        <fullName evidence="3">Uncharacterized protein</fullName>
    </submittedName>
</protein>
<evidence type="ECO:0000313" key="4">
    <source>
        <dbReference type="EMBL" id="XDS51372.1"/>
    </source>
</evidence>
<name>A0AB39UHB1_9BIFI</name>